<accession>A0ABW2RND6</accession>
<reference evidence="3" key="1">
    <citation type="journal article" date="2019" name="Int. J. Syst. Evol. Microbiol.">
        <title>The Global Catalogue of Microorganisms (GCM) 10K type strain sequencing project: providing services to taxonomists for standard genome sequencing and annotation.</title>
        <authorList>
            <consortium name="The Broad Institute Genomics Platform"/>
            <consortium name="The Broad Institute Genome Sequencing Center for Infectious Disease"/>
            <person name="Wu L."/>
            <person name="Ma J."/>
        </authorList>
    </citation>
    <scope>NUCLEOTIDE SEQUENCE [LARGE SCALE GENOMIC DNA]</scope>
    <source>
        <strain evidence="3">CGMCC 1.12942</strain>
    </source>
</reference>
<dbReference type="EMBL" id="JBHTBW010000047">
    <property type="protein sequence ID" value="MFC7442296.1"/>
    <property type="molecule type" value="Genomic_DNA"/>
</dbReference>
<gene>
    <name evidence="2" type="ORF">ACFQNG_14510</name>
</gene>
<keyword evidence="3" id="KW-1185">Reference proteome</keyword>
<proteinExistence type="predicted"/>
<evidence type="ECO:0000256" key="1">
    <source>
        <dbReference type="SAM" id="MobiDB-lite"/>
    </source>
</evidence>
<sequence>MKVICILCDRPFQPDKFTEKKIKKHPHRIQICPGCHQRITEQATRRKRQTALSTPFHAADLKPDQSSKD</sequence>
<dbReference type="RefSeq" id="WP_379866098.1">
    <property type="nucleotide sequence ID" value="NZ_JBHTBW010000047.1"/>
</dbReference>
<feature type="region of interest" description="Disordered" evidence="1">
    <location>
        <begin position="42"/>
        <end position="69"/>
    </location>
</feature>
<evidence type="ECO:0000313" key="3">
    <source>
        <dbReference type="Proteomes" id="UP001596500"/>
    </source>
</evidence>
<evidence type="ECO:0000313" key="2">
    <source>
        <dbReference type="EMBL" id="MFC7442296.1"/>
    </source>
</evidence>
<protein>
    <submittedName>
        <fullName evidence="2">DUF2197 domain-containing protein</fullName>
    </submittedName>
</protein>
<feature type="compositionally biased region" description="Basic and acidic residues" evidence="1">
    <location>
        <begin position="59"/>
        <end position="69"/>
    </location>
</feature>
<comment type="caution">
    <text evidence="2">The sequence shown here is derived from an EMBL/GenBank/DDBJ whole genome shotgun (WGS) entry which is preliminary data.</text>
</comment>
<dbReference type="InterPro" id="IPR019241">
    <property type="entry name" value="DUF2197"/>
</dbReference>
<organism evidence="2 3">
    <name type="scientific">Laceyella putida</name>
    <dbReference type="NCBI Taxonomy" id="110101"/>
    <lineage>
        <taxon>Bacteria</taxon>
        <taxon>Bacillati</taxon>
        <taxon>Bacillota</taxon>
        <taxon>Bacilli</taxon>
        <taxon>Bacillales</taxon>
        <taxon>Thermoactinomycetaceae</taxon>
        <taxon>Laceyella</taxon>
    </lineage>
</organism>
<dbReference type="Proteomes" id="UP001596500">
    <property type="component" value="Unassembled WGS sequence"/>
</dbReference>
<dbReference type="Pfam" id="PF09963">
    <property type="entry name" value="DUF2197"/>
    <property type="match status" value="1"/>
</dbReference>
<name>A0ABW2RND6_9BACL</name>